<dbReference type="Proteomes" id="UP000678243">
    <property type="component" value="Unassembled WGS sequence"/>
</dbReference>
<protein>
    <submittedName>
        <fullName evidence="3">DUF4190 domain-containing protein</fullName>
    </submittedName>
</protein>
<evidence type="ECO:0000313" key="4">
    <source>
        <dbReference type="Proteomes" id="UP000678243"/>
    </source>
</evidence>
<comment type="caution">
    <text evidence="3">The sequence shown here is derived from an EMBL/GenBank/DDBJ whole genome shotgun (WGS) entry which is preliminary data.</text>
</comment>
<feature type="compositionally biased region" description="Pro residues" evidence="1">
    <location>
        <begin position="1"/>
        <end position="19"/>
    </location>
</feature>
<feature type="region of interest" description="Disordered" evidence="1">
    <location>
        <begin position="1"/>
        <end position="51"/>
    </location>
</feature>
<keyword evidence="2" id="KW-0472">Membrane</keyword>
<feature type="transmembrane region" description="Helical" evidence="2">
    <location>
        <begin position="94"/>
        <end position="123"/>
    </location>
</feature>
<organism evidence="3 4">
    <name type="scientific">Microbacterium paraoxydans</name>
    <dbReference type="NCBI Taxonomy" id="199592"/>
    <lineage>
        <taxon>Bacteria</taxon>
        <taxon>Bacillati</taxon>
        <taxon>Actinomycetota</taxon>
        <taxon>Actinomycetes</taxon>
        <taxon>Micrococcales</taxon>
        <taxon>Microbacteriaceae</taxon>
        <taxon>Microbacterium</taxon>
    </lineage>
</organism>
<sequence length="144" mass="14310">MMTNPPPPEPSQPGTPPPAWNGTPANDPAAAYPPPPGPAAPGAYGAPAPQTSPPGRVLSIVGLVLAFLLPPIGLILSIIAAVQLGKARAPKGLAIAGIIVGAVLTILEIIGIILLVTVFAGIFGMCAELGPGVWEVGGVTYRCG</sequence>
<feature type="compositionally biased region" description="Low complexity" evidence="1">
    <location>
        <begin position="40"/>
        <end position="49"/>
    </location>
</feature>
<feature type="transmembrane region" description="Helical" evidence="2">
    <location>
        <begin position="57"/>
        <end position="82"/>
    </location>
</feature>
<evidence type="ECO:0000313" key="3">
    <source>
        <dbReference type="EMBL" id="MBS0023335.1"/>
    </source>
</evidence>
<reference evidence="3 4" key="1">
    <citation type="submission" date="2021-04" db="EMBL/GenBank/DDBJ databases">
        <title>Whole genome analysis of root endophytic bacterium Microbacterium paraoxydans ku-mp colonizing RP-bio226 rice variety.</title>
        <authorList>
            <person name="Ulaganathan K."/>
            <person name="Latha B."/>
        </authorList>
    </citation>
    <scope>NUCLEOTIDE SEQUENCE [LARGE SCALE GENOMIC DNA]</scope>
    <source>
        <strain evidence="4">ku-mp</strain>
    </source>
</reference>
<keyword evidence="2" id="KW-0812">Transmembrane</keyword>
<dbReference type="EMBL" id="JAGTUK010000001">
    <property type="protein sequence ID" value="MBS0023335.1"/>
    <property type="molecule type" value="Genomic_DNA"/>
</dbReference>
<gene>
    <name evidence="3" type="ORF">KE274_04360</name>
</gene>
<accession>A0ABS5IKJ3</accession>
<name>A0ABS5IKJ3_9MICO</name>
<keyword evidence="2" id="KW-1133">Transmembrane helix</keyword>
<keyword evidence="4" id="KW-1185">Reference proteome</keyword>
<evidence type="ECO:0000256" key="2">
    <source>
        <dbReference type="SAM" id="Phobius"/>
    </source>
</evidence>
<evidence type="ECO:0000256" key="1">
    <source>
        <dbReference type="SAM" id="MobiDB-lite"/>
    </source>
</evidence>
<proteinExistence type="predicted"/>